<evidence type="ECO:0000313" key="2">
    <source>
        <dbReference type="Proteomes" id="UP000657574"/>
    </source>
</evidence>
<comment type="caution">
    <text evidence="1">The sequence shown here is derived from an EMBL/GenBank/DDBJ whole genome shotgun (WGS) entry which is preliminary data.</text>
</comment>
<protein>
    <submittedName>
        <fullName evidence="1">Uncharacterized protein</fullName>
    </submittedName>
</protein>
<accession>A0A917NYY2</accession>
<reference evidence="1" key="2">
    <citation type="submission" date="2020-09" db="EMBL/GenBank/DDBJ databases">
        <authorList>
            <person name="Sun Q."/>
            <person name="Ohkuma M."/>
        </authorList>
    </citation>
    <scope>NUCLEOTIDE SEQUENCE</scope>
    <source>
        <strain evidence="1">JCM 3086</strain>
    </source>
</reference>
<dbReference type="EMBL" id="BMQA01000026">
    <property type="protein sequence ID" value="GGJ42022.1"/>
    <property type="molecule type" value="Genomic_DNA"/>
</dbReference>
<evidence type="ECO:0000313" key="1">
    <source>
        <dbReference type="EMBL" id="GGJ42022.1"/>
    </source>
</evidence>
<gene>
    <name evidence="1" type="ORF">GCM10010121_061380</name>
</gene>
<keyword evidence="2" id="KW-1185">Reference proteome</keyword>
<proteinExistence type="predicted"/>
<reference evidence="1" key="1">
    <citation type="journal article" date="2014" name="Int. J. Syst. Evol. Microbiol.">
        <title>Complete genome sequence of Corynebacterium casei LMG S-19264T (=DSM 44701T), isolated from a smear-ripened cheese.</title>
        <authorList>
            <consortium name="US DOE Joint Genome Institute (JGI-PGF)"/>
            <person name="Walter F."/>
            <person name="Albersmeier A."/>
            <person name="Kalinowski J."/>
            <person name="Ruckert C."/>
        </authorList>
    </citation>
    <scope>NUCLEOTIDE SEQUENCE</scope>
    <source>
        <strain evidence="1">JCM 3086</strain>
    </source>
</reference>
<name>A0A917NYY2_9ACTN</name>
<sequence length="84" mass="9233">MRDAGGLSEGSVLQQVAPPNRQVTHAGLVGAQHLRELAHTLRLAQLLVVTGQFSPQFRFNLRPGLHDVLRIPTCGTEKRVTHMT</sequence>
<dbReference type="AlphaFoldDB" id="A0A917NYY2"/>
<organism evidence="1 2">
    <name type="scientific">Streptomyces brasiliensis</name>
    <dbReference type="NCBI Taxonomy" id="1954"/>
    <lineage>
        <taxon>Bacteria</taxon>
        <taxon>Bacillati</taxon>
        <taxon>Actinomycetota</taxon>
        <taxon>Actinomycetes</taxon>
        <taxon>Kitasatosporales</taxon>
        <taxon>Streptomycetaceae</taxon>
        <taxon>Streptomyces</taxon>
    </lineage>
</organism>
<dbReference type="Proteomes" id="UP000657574">
    <property type="component" value="Unassembled WGS sequence"/>
</dbReference>